<evidence type="ECO:0000313" key="4">
    <source>
        <dbReference type="Proteomes" id="UP000239156"/>
    </source>
</evidence>
<evidence type="ECO:0000256" key="1">
    <source>
        <dbReference type="SAM" id="MobiDB-lite"/>
    </source>
</evidence>
<feature type="chain" id="PRO_5015728793" evidence="2">
    <location>
        <begin position="23"/>
        <end position="238"/>
    </location>
</feature>
<dbReference type="VEuPathDB" id="FungiDB:PSHT_00395"/>
<dbReference type="AlphaFoldDB" id="A0A2S4VN29"/>
<feature type="signal peptide" evidence="2">
    <location>
        <begin position="1"/>
        <end position="22"/>
    </location>
</feature>
<feature type="region of interest" description="Disordered" evidence="1">
    <location>
        <begin position="217"/>
        <end position="238"/>
    </location>
</feature>
<comment type="caution">
    <text evidence="3">The sequence shown here is derived from an EMBL/GenBank/DDBJ whole genome shotgun (WGS) entry which is preliminary data.</text>
</comment>
<keyword evidence="4" id="KW-1185">Reference proteome</keyword>
<evidence type="ECO:0000313" key="3">
    <source>
        <dbReference type="EMBL" id="POW10893.1"/>
    </source>
</evidence>
<name>A0A2S4VN29_9BASI</name>
<proteinExistence type="predicted"/>
<accession>A0A2S4VN29</accession>
<sequence length="238" mass="26364">MKSFLTIANVLISFYSYSFVDAESSGHLKVGAIGHSGPSKIFPFKKCEEFQISDGIAGTSLEKARKVFVEPFSGINLEEITQNDLNNLVTMMRFAVESENPFNDALKKAGSTKRRPNVPLTAGKVANKILKLVGAIQVIEVSSIPHMGHTLTPKSNSYHVFFCISILPVNDRQLHQKLNIKQADPEGRIKEHQAKLAKNLKLDRHYAGRKMISYLSFNGKDGEKGTKETKGTKEGTQD</sequence>
<keyword evidence="2" id="KW-0732">Signal</keyword>
<reference evidence="3" key="1">
    <citation type="submission" date="2017-12" db="EMBL/GenBank/DDBJ databases">
        <title>Gene loss provides genomic basis for host adaptation in cereal stripe rust fungi.</title>
        <authorList>
            <person name="Xia C."/>
        </authorList>
    </citation>
    <scope>NUCLEOTIDE SEQUENCE [LARGE SCALE GENOMIC DNA]</scope>
    <source>
        <strain evidence="3">93-210</strain>
    </source>
</reference>
<protein>
    <submittedName>
        <fullName evidence="3">Uncharacterized protein</fullName>
    </submittedName>
</protein>
<gene>
    <name evidence="3" type="ORF">PSTT_05619</name>
</gene>
<feature type="compositionally biased region" description="Basic and acidic residues" evidence="1">
    <location>
        <begin position="220"/>
        <end position="238"/>
    </location>
</feature>
<evidence type="ECO:0000256" key="2">
    <source>
        <dbReference type="SAM" id="SignalP"/>
    </source>
</evidence>
<organism evidence="3 4">
    <name type="scientific">Puccinia striiformis</name>
    <dbReference type="NCBI Taxonomy" id="27350"/>
    <lineage>
        <taxon>Eukaryota</taxon>
        <taxon>Fungi</taxon>
        <taxon>Dikarya</taxon>
        <taxon>Basidiomycota</taxon>
        <taxon>Pucciniomycotina</taxon>
        <taxon>Pucciniomycetes</taxon>
        <taxon>Pucciniales</taxon>
        <taxon>Pucciniaceae</taxon>
        <taxon>Puccinia</taxon>
    </lineage>
</organism>
<dbReference type="PANTHER" id="PTHR38849:SF1">
    <property type="entry name" value="SMALL SECRETED PROTEIN"/>
    <property type="match status" value="1"/>
</dbReference>
<dbReference type="EMBL" id="PKSL01000042">
    <property type="protein sequence ID" value="POW10893.1"/>
    <property type="molecule type" value="Genomic_DNA"/>
</dbReference>
<dbReference type="Proteomes" id="UP000239156">
    <property type="component" value="Unassembled WGS sequence"/>
</dbReference>
<dbReference type="VEuPathDB" id="FungiDB:PSTT_05619"/>
<dbReference type="PANTHER" id="PTHR38849">
    <property type="entry name" value="SMALL SECRETED PROTEIN"/>
    <property type="match status" value="1"/>
</dbReference>